<dbReference type="GO" id="GO:0016491">
    <property type="term" value="F:oxidoreductase activity"/>
    <property type="evidence" value="ECO:0007669"/>
    <property type="project" value="InterPro"/>
</dbReference>
<dbReference type="Pfam" id="PF08021">
    <property type="entry name" value="FAD_binding_9"/>
    <property type="match status" value="1"/>
</dbReference>
<dbReference type="InterPro" id="IPR017927">
    <property type="entry name" value="FAD-bd_FR_type"/>
</dbReference>
<reference evidence="2 3" key="1">
    <citation type="submission" date="2017-11" db="EMBL/GenBank/DDBJ databases">
        <title>Complete genome sequence of Sphingomonas sp. Strain Cra20, a psychrotolerant potential plant growth promoting rhizobacteria.</title>
        <authorList>
            <person name="Luo Y."/>
        </authorList>
    </citation>
    <scope>NUCLEOTIDE SEQUENCE [LARGE SCALE GENOMIC DNA]</scope>
    <source>
        <strain evidence="2 3">Cra20</strain>
    </source>
</reference>
<dbReference type="EMBL" id="CP024923">
    <property type="protein sequence ID" value="ATY33473.1"/>
    <property type="molecule type" value="Genomic_DNA"/>
</dbReference>
<dbReference type="InterPro" id="IPR039261">
    <property type="entry name" value="FNR_nucleotide-bd"/>
</dbReference>
<accession>A0A2K8MHZ0</accession>
<sequence>MKRAAVTANEQLAERFRLITLEGPALEGVAWVPGQKIQIAMGSAFTSRTYTPIEWNSATGRACILGYVHGEGPGSTWLRDVAPHDMCDIFGPRPSLDMRRMAGPLAIFGDETSIGLAYALAQGGRNGPVAGCFEVADVRSCREVMAQLKLGEFALIARDAHDAHLPEIEEQLARLAATGASFVLTGKAGTIQRLRQGLKRLAVPASRIAAKAYWAPGKSGLD</sequence>
<proteinExistence type="predicted"/>
<dbReference type="InterPro" id="IPR013113">
    <property type="entry name" value="SIP_FAD-bd"/>
</dbReference>
<dbReference type="CDD" id="cd06193">
    <property type="entry name" value="siderophore_interacting"/>
    <property type="match status" value="1"/>
</dbReference>
<evidence type="ECO:0000313" key="2">
    <source>
        <dbReference type="EMBL" id="ATY33473.1"/>
    </source>
</evidence>
<dbReference type="PANTHER" id="PTHR30157:SF0">
    <property type="entry name" value="NADPH-DEPENDENT FERRIC-CHELATE REDUCTASE"/>
    <property type="match status" value="1"/>
</dbReference>
<dbReference type="InterPro" id="IPR017938">
    <property type="entry name" value="Riboflavin_synthase-like_b-brl"/>
</dbReference>
<keyword evidence="3" id="KW-1185">Reference proteome</keyword>
<dbReference type="OrthoDB" id="9814826at2"/>
<feature type="domain" description="FAD-binding FR-type" evidence="1">
    <location>
        <begin position="1"/>
        <end position="99"/>
    </location>
</feature>
<gene>
    <name evidence="2" type="ORF">CVN68_17125</name>
</gene>
<evidence type="ECO:0000259" key="1">
    <source>
        <dbReference type="PROSITE" id="PS51384"/>
    </source>
</evidence>
<dbReference type="KEGG" id="sphc:CVN68_17125"/>
<protein>
    <submittedName>
        <fullName evidence="2">Siderophore-interacting protein</fullName>
    </submittedName>
</protein>
<dbReference type="PANTHER" id="PTHR30157">
    <property type="entry name" value="FERRIC REDUCTASE, NADPH-DEPENDENT"/>
    <property type="match status" value="1"/>
</dbReference>
<dbReference type="RefSeq" id="WP_100283272.1">
    <property type="nucleotide sequence ID" value="NZ_CP024923.1"/>
</dbReference>
<evidence type="ECO:0000313" key="3">
    <source>
        <dbReference type="Proteomes" id="UP000229081"/>
    </source>
</evidence>
<dbReference type="InterPro" id="IPR039374">
    <property type="entry name" value="SIP_fam"/>
</dbReference>
<name>A0A2K8MHZ0_9SPHN</name>
<dbReference type="PROSITE" id="PS51384">
    <property type="entry name" value="FAD_FR"/>
    <property type="match status" value="1"/>
</dbReference>
<dbReference type="Proteomes" id="UP000229081">
    <property type="component" value="Chromosome"/>
</dbReference>
<dbReference type="Gene3D" id="3.40.50.80">
    <property type="entry name" value="Nucleotide-binding domain of ferredoxin-NADP reductase (FNR) module"/>
    <property type="match status" value="1"/>
</dbReference>
<organism evidence="2 3">
    <name type="scientific">Sphingomonas psychrotolerans</name>
    <dbReference type="NCBI Taxonomy" id="1327635"/>
    <lineage>
        <taxon>Bacteria</taxon>
        <taxon>Pseudomonadati</taxon>
        <taxon>Pseudomonadota</taxon>
        <taxon>Alphaproteobacteria</taxon>
        <taxon>Sphingomonadales</taxon>
        <taxon>Sphingomonadaceae</taxon>
        <taxon>Sphingomonas</taxon>
    </lineage>
</organism>
<dbReference type="AlphaFoldDB" id="A0A2K8MHZ0"/>
<dbReference type="Gene3D" id="2.40.30.10">
    <property type="entry name" value="Translation factors"/>
    <property type="match status" value="1"/>
</dbReference>
<dbReference type="SUPFAM" id="SSF63380">
    <property type="entry name" value="Riboflavin synthase domain-like"/>
    <property type="match status" value="1"/>
</dbReference>